<dbReference type="PANTHER" id="PTHR11019">
    <property type="entry name" value="HTH-TYPE TRANSCRIPTIONAL REGULATOR NIMR"/>
    <property type="match status" value="1"/>
</dbReference>
<reference evidence="8" key="1">
    <citation type="submission" date="2020-10" db="EMBL/GenBank/DDBJ databases">
        <title>Sequencing the genomes of 1000 actinobacteria strains.</title>
        <authorList>
            <person name="Klenk H.-P."/>
        </authorList>
    </citation>
    <scope>NUCLEOTIDE SEQUENCE</scope>
    <source>
        <strain evidence="8">DSM 45354</strain>
    </source>
</reference>
<dbReference type="GO" id="GO:0043565">
    <property type="term" value="F:sequence-specific DNA binding"/>
    <property type="evidence" value="ECO:0007669"/>
    <property type="project" value="InterPro"/>
</dbReference>
<dbReference type="AlphaFoldDB" id="A0A927RLV1"/>
<keyword evidence="1" id="KW-0678">Repressor</keyword>
<dbReference type="GO" id="GO:0003700">
    <property type="term" value="F:DNA-binding transcription factor activity"/>
    <property type="evidence" value="ECO:0007669"/>
    <property type="project" value="InterPro"/>
</dbReference>
<dbReference type="PROSITE" id="PS01124">
    <property type="entry name" value="HTH_ARAC_FAMILY_2"/>
    <property type="match status" value="1"/>
</dbReference>
<sequence>MSITRQPLPGSKLLRLTHRERIDWHDHAEHQLVYPSSGILRVSTSVGSWVVPPQRAVWLPAEVAHTHQAHGATQMRSLAFPAEVNPLGLIQPTVLSVSALLRELIVALTDERTLTADERADLQRVALRQLAPAPAVRLHLPHPTDARLRDVAAILADHPGDERTLAELGRAVGAGERTLSRLFRRETGMSFPQWRAQLRLHHSLTLLATGQSVTTSAVTCGYRNPSAFIAAFREAFGTTPAAYQRQLRQP</sequence>
<dbReference type="Gene3D" id="1.10.10.60">
    <property type="entry name" value="Homeodomain-like"/>
    <property type="match status" value="1"/>
</dbReference>
<proteinExistence type="predicted"/>
<dbReference type="EMBL" id="JADBEM010000001">
    <property type="protein sequence ID" value="MBE1608238.1"/>
    <property type="molecule type" value="Genomic_DNA"/>
</dbReference>
<dbReference type="InterPro" id="IPR011051">
    <property type="entry name" value="RmlC_Cupin_sf"/>
</dbReference>
<evidence type="ECO:0000256" key="6">
    <source>
        <dbReference type="ARBA" id="ARBA00079449"/>
    </source>
</evidence>
<evidence type="ECO:0000256" key="4">
    <source>
        <dbReference type="ARBA" id="ARBA00023163"/>
    </source>
</evidence>
<dbReference type="CDD" id="cd06124">
    <property type="entry name" value="cupin_NimR-like_N"/>
    <property type="match status" value="1"/>
</dbReference>
<dbReference type="Pfam" id="PF12833">
    <property type="entry name" value="HTH_18"/>
    <property type="match status" value="1"/>
</dbReference>
<keyword evidence="4" id="KW-0804">Transcription</keyword>
<keyword evidence="3 8" id="KW-0238">DNA-binding</keyword>
<evidence type="ECO:0000259" key="7">
    <source>
        <dbReference type="PROSITE" id="PS01124"/>
    </source>
</evidence>
<comment type="caution">
    <text evidence="8">The sequence shown here is derived from an EMBL/GenBank/DDBJ whole genome shotgun (WGS) entry which is preliminary data.</text>
</comment>
<dbReference type="FunFam" id="1.10.10.60:FF:000132">
    <property type="entry name" value="AraC family transcriptional regulator"/>
    <property type="match status" value="1"/>
</dbReference>
<dbReference type="SUPFAM" id="SSF51182">
    <property type="entry name" value="RmlC-like cupins"/>
    <property type="match status" value="1"/>
</dbReference>
<dbReference type="PANTHER" id="PTHR11019:SF199">
    <property type="entry name" value="HTH-TYPE TRANSCRIPTIONAL REGULATOR NIMR"/>
    <property type="match status" value="1"/>
</dbReference>
<evidence type="ECO:0000256" key="1">
    <source>
        <dbReference type="ARBA" id="ARBA00022491"/>
    </source>
</evidence>
<evidence type="ECO:0000256" key="3">
    <source>
        <dbReference type="ARBA" id="ARBA00023125"/>
    </source>
</evidence>
<dbReference type="SMART" id="SM00342">
    <property type="entry name" value="HTH_ARAC"/>
    <property type="match status" value="1"/>
</dbReference>
<accession>A0A927RLV1</accession>
<name>A0A927RLV1_9ACTN</name>
<feature type="domain" description="HTH araC/xylS-type" evidence="7">
    <location>
        <begin position="149"/>
        <end position="246"/>
    </location>
</feature>
<evidence type="ECO:0000313" key="9">
    <source>
        <dbReference type="Proteomes" id="UP000638648"/>
    </source>
</evidence>
<gene>
    <name evidence="8" type="ORF">HEB94_005086</name>
</gene>
<keyword evidence="2" id="KW-0805">Transcription regulation</keyword>
<evidence type="ECO:0000256" key="5">
    <source>
        <dbReference type="ARBA" id="ARBA00074140"/>
    </source>
</evidence>
<dbReference type="InterPro" id="IPR018062">
    <property type="entry name" value="HTH_AraC-typ_CS"/>
</dbReference>
<keyword evidence="9" id="KW-1185">Reference proteome</keyword>
<dbReference type="InterPro" id="IPR014710">
    <property type="entry name" value="RmlC-like_jellyroll"/>
</dbReference>
<dbReference type="InterPro" id="IPR018060">
    <property type="entry name" value="HTH_AraC"/>
</dbReference>
<organism evidence="8 9">
    <name type="scientific">Actinopolymorpha pittospori</name>
    <dbReference type="NCBI Taxonomy" id="648752"/>
    <lineage>
        <taxon>Bacteria</taxon>
        <taxon>Bacillati</taxon>
        <taxon>Actinomycetota</taxon>
        <taxon>Actinomycetes</taxon>
        <taxon>Propionibacteriales</taxon>
        <taxon>Actinopolymorphaceae</taxon>
        <taxon>Actinopolymorpha</taxon>
    </lineage>
</organism>
<dbReference type="InterPro" id="IPR009057">
    <property type="entry name" value="Homeodomain-like_sf"/>
</dbReference>
<evidence type="ECO:0000256" key="2">
    <source>
        <dbReference type="ARBA" id="ARBA00023015"/>
    </source>
</evidence>
<dbReference type="Gene3D" id="2.60.120.10">
    <property type="entry name" value="Jelly Rolls"/>
    <property type="match status" value="1"/>
</dbReference>
<dbReference type="Proteomes" id="UP000638648">
    <property type="component" value="Unassembled WGS sequence"/>
</dbReference>
<evidence type="ECO:0000313" key="8">
    <source>
        <dbReference type="EMBL" id="MBE1608238.1"/>
    </source>
</evidence>
<dbReference type="PROSITE" id="PS00041">
    <property type="entry name" value="HTH_ARAC_FAMILY_1"/>
    <property type="match status" value="1"/>
</dbReference>
<dbReference type="SUPFAM" id="SSF46689">
    <property type="entry name" value="Homeodomain-like"/>
    <property type="match status" value="1"/>
</dbReference>
<protein>
    <recommendedName>
        <fullName evidence="5">HTH-type transcriptional regulator RipA</fullName>
    </recommendedName>
    <alternativeName>
        <fullName evidence="6">Repressor of iron proteins A</fullName>
    </alternativeName>
</protein>
<dbReference type="RefSeq" id="WP_192752042.1">
    <property type="nucleotide sequence ID" value="NZ_BAABJL010000083.1"/>
</dbReference>